<gene>
    <name evidence="3" type="ORF">SAMN06264346_12314</name>
</gene>
<comment type="caution">
    <text evidence="3">The sequence shown here is derived from an EMBL/GenBank/DDBJ whole genome shotgun (WGS) entry which is preliminary data.</text>
</comment>
<dbReference type="Proteomes" id="UP001157960">
    <property type="component" value="Unassembled WGS sequence"/>
</dbReference>
<keyword evidence="1" id="KW-0812">Transmembrane</keyword>
<organism evidence="3 4">
    <name type="scientific">Chryseobacterium profundimaris</name>
    <dbReference type="NCBI Taxonomy" id="1387275"/>
    <lineage>
        <taxon>Bacteria</taxon>
        <taxon>Pseudomonadati</taxon>
        <taxon>Bacteroidota</taxon>
        <taxon>Flavobacteriia</taxon>
        <taxon>Flavobacteriales</taxon>
        <taxon>Weeksellaceae</taxon>
        <taxon>Chryseobacterium group</taxon>
        <taxon>Chryseobacterium</taxon>
    </lineage>
</organism>
<protein>
    <recommendedName>
        <fullName evidence="5">Signal peptidase</fullName>
    </recommendedName>
</protein>
<feature type="signal peptide" evidence="2">
    <location>
        <begin position="1"/>
        <end position="21"/>
    </location>
</feature>
<dbReference type="EMBL" id="FXTZ01000023">
    <property type="protein sequence ID" value="SMP36056.1"/>
    <property type="molecule type" value="Genomic_DNA"/>
</dbReference>
<feature type="chain" id="PRO_5046799450" description="Signal peptidase" evidence="2">
    <location>
        <begin position="22"/>
        <end position="70"/>
    </location>
</feature>
<name>A0ABY1PLF2_9FLAO</name>
<sequence length="70" mass="7679">MKTIHKLYIAFFLSFSFVVSAQPPNPPGGNGAGGDGTGEQVPVDMYVYLLAVIAIMLILFFSKKYIPRKI</sequence>
<dbReference type="RefSeq" id="WP_283423854.1">
    <property type="nucleotide sequence ID" value="NZ_FXTZ01000023.1"/>
</dbReference>
<evidence type="ECO:0000256" key="2">
    <source>
        <dbReference type="SAM" id="SignalP"/>
    </source>
</evidence>
<evidence type="ECO:0000256" key="1">
    <source>
        <dbReference type="SAM" id="Phobius"/>
    </source>
</evidence>
<keyword evidence="1" id="KW-0472">Membrane</keyword>
<evidence type="ECO:0000313" key="4">
    <source>
        <dbReference type="Proteomes" id="UP001157960"/>
    </source>
</evidence>
<keyword evidence="2" id="KW-0732">Signal</keyword>
<keyword evidence="4" id="KW-1185">Reference proteome</keyword>
<proteinExistence type="predicted"/>
<evidence type="ECO:0000313" key="3">
    <source>
        <dbReference type="EMBL" id="SMP36056.1"/>
    </source>
</evidence>
<keyword evidence="1" id="KW-1133">Transmembrane helix</keyword>
<evidence type="ECO:0008006" key="5">
    <source>
        <dbReference type="Google" id="ProtNLM"/>
    </source>
</evidence>
<feature type="transmembrane region" description="Helical" evidence="1">
    <location>
        <begin position="45"/>
        <end position="62"/>
    </location>
</feature>
<accession>A0ABY1PLF2</accession>
<reference evidence="3 4" key="1">
    <citation type="submission" date="2017-05" db="EMBL/GenBank/DDBJ databases">
        <authorList>
            <person name="Varghese N."/>
            <person name="Submissions S."/>
        </authorList>
    </citation>
    <scope>NUCLEOTIDE SEQUENCE [LARGE SCALE GENOMIC DNA]</scope>
    <source>
        <strain evidence="3 4">DSM 28214</strain>
    </source>
</reference>